<organism evidence="1 2">
    <name type="scientific">Senna tora</name>
    <dbReference type="NCBI Taxonomy" id="362788"/>
    <lineage>
        <taxon>Eukaryota</taxon>
        <taxon>Viridiplantae</taxon>
        <taxon>Streptophyta</taxon>
        <taxon>Embryophyta</taxon>
        <taxon>Tracheophyta</taxon>
        <taxon>Spermatophyta</taxon>
        <taxon>Magnoliopsida</taxon>
        <taxon>eudicotyledons</taxon>
        <taxon>Gunneridae</taxon>
        <taxon>Pentapetalae</taxon>
        <taxon>rosids</taxon>
        <taxon>fabids</taxon>
        <taxon>Fabales</taxon>
        <taxon>Fabaceae</taxon>
        <taxon>Caesalpinioideae</taxon>
        <taxon>Cassia clade</taxon>
        <taxon>Senna</taxon>
    </lineage>
</organism>
<gene>
    <name evidence="1" type="ORF">G2W53_028850</name>
</gene>
<protein>
    <submittedName>
        <fullName evidence="1">Uncharacterized protein</fullName>
    </submittedName>
</protein>
<dbReference type="AlphaFoldDB" id="A0A834WD69"/>
<sequence>MEPVVESPPRPYVMDDGSYRNDPFQDMIHDAFGKLSMNAKLVEEMFGLQPTRGLAVRSVFDLEFV</sequence>
<accession>A0A834WD69</accession>
<evidence type="ECO:0000313" key="2">
    <source>
        <dbReference type="Proteomes" id="UP000634136"/>
    </source>
</evidence>
<dbReference type="Proteomes" id="UP000634136">
    <property type="component" value="Unassembled WGS sequence"/>
</dbReference>
<dbReference type="EMBL" id="JAAIUW010000009">
    <property type="protein sequence ID" value="KAF7814881.1"/>
    <property type="molecule type" value="Genomic_DNA"/>
</dbReference>
<name>A0A834WD69_9FABA</name>
<evidence type="ECO:0000313" key="1">
    <source>
        <dbReference type="EMBL" id="KAF7814881.1"/>
    </source>
</evidence>
<reference evidence="1" key="1">
    <citation type="submission" date="2020-09" db="EMBL/GenBank/DDBJ databases">
        <title>Genome-Enabled Discovery of Anthraquinone Biosynthesis in Senna tora.</title>
        <authorList>
            <person name="Kang S.-H."/>
            <person name="Pandey R.P."/>
            <person name="Lee C.-M."/>
            <person name="Sim J.-S."/>
            <person name="Jeong J.-T."/>
            <person name="Choi B.-S."/>
            <person name="Jung M."/>
            <person name="Ginzburg D."/>
            <person name="Zhao K."/>
            <person name="Won S.Y."/>
            <person name="Oh T.-J."/>
            <person name="Yu Y."/>
            <person name="Kim N.-H."/>
            <person name="Lee O.R."/>
            <person name="Lee T.-H."/>
            <person name="Bashyal P."/>
            <person name="Kim T.-S."/>
            <person name="Lee W.-H."/>
            <person name="Kawkins C."/>
            <person name="Kim C.-K."/>
            <person name="Kim J.S."/>
            <person name="Ahn B.O."/>
            <person name="Rhee S.Y."/>
            <person name="Sohng J.K."/>
        </authorList>
    </citation>
    <scope>NUCLEOTIDE SEQUENCE</scope>
    <source>
        <tissue evidence="1">Leaf</tissue>
    </source>
</reference>
<keyword evidence="2" id="KW-1185">Reference proteome</keyword>
<proteinExistence type="predicted"/>
<comment type="caution">
    <text evidence="1">The sequence shown here is derived from an EMBL/GenBank/DDBJ whole genome shotgun (WGS) entry which is preliminary data.</text>
</comment>